<sequence>MPATQDPDRLGVSRRLLTRLRDVLAGGGEPQARLDKIAQVIAEQMVVDVCSVYVMRAGEVLELFATHGLAAQAVHATRLRVGEGLVGDIAAHARPLGLADAWSHPGFAYRPETGEELYRSLMGVPVLRGSRVSGVVVVQTIEHRAWSAEDIEILETVSMIVAELLAAGEVVSSEETKPVDGIGLLPLRLEGMALNPGVAIGLAVPHQPMIRIGRLVAEDPAAEHARLKEALETLGRQLDQLENLGHGAFEDVRDVMGAYRMFAEDKGWIGRIGEAIDGGLTAAAAVQKVHDDMRLRMQQITDPYLRERLVDLEDLTNRLLTHLTGAEVRRELPQDAILVARVLGPTELLDYDRSRLRGLVMEEGSRTMHAVIIARALGIPVVARIKDVFDRIDAYDPVIVDGDHGQLFLRPSEDVVETFRQSVEARQQRQARYAALRDLPARTVDGVDVNLMMNAGLMLDLPHLEEHGADGIGLYRTELPFMARAALPDVAAQTGLYSRILDHAGSRPVVFRTLDVGSDKVLPYWQGGDEDNPAMGWRSIRITLDRPAILRQQLRALLRAAAGRRLSVMFPMVATVAEFRAARRNLEREIERERAEAGAHGRPPRLPEEIAVGTMLEVPSLLFQLPTLLKEVDFVSVGSNDLLQFLFACDRGNQRLEGRYDALSPPVLNALADLVKACRAAEVPLSVCGEMAGRPLEAMALLGLGVRALSMAPPGIGPVKAMVRSLDLSQFAPFLASLLDRPDGSLRSRLAAYAHDHGIALS</sequence>
<keyword evidence="8" id="KW-0762">Sugar transport</keyword>
<dbReference type="AlphaFoldDB" id="A0A1G7UV12"/>
<keyword evidence="16" id="KW-1185">Reference proteome</keyword>
<dbReference type="Pfam" id="PF00391">
    <property type="entry name" value="PEP-utilizers"/>
    <property type="match status" value="1"/>
</dbReference>
<dbReference type="GO" id="GO:0016301">
    <property type="term" value="F:kinase activity"/>
    <property type="evidence" value="ECO:0007669"/>
    <property type="project" value="UniProtKB-KW"/>
</dbReference>
<dbReference type="Pfam" id="PF05524">
    <property type="entry name" value="PEP-utilisers_N"/>
    <property type="match status" value="1"/>
</dbReference>
<evidence type="ECO:0000256" key="13">
    <source>
        <dbReference type="ARBA" id="ARBA00022842"/>
    </source>
</evidence>
<dbReference type="Gene3D" id="3.30.450.40">
    <property type="match status" value="1"/>
</dbReference>
<dbReference type="EC" id="2.7.3.9" evidence="5"/>
<keyword evidence="6" id="KW-0813">Transport</keyword>
<evidence type="ECO:0000256" key="2">
    <source>
        <dbReference type="ARBA" id="ARBA00001946"/>
    </source>
</evidence>
<dbReference type="InterPro" id="IPR008279">
    <property type="entry name" value="PEP-util_enz_mobile_dom"/>
</dbReference>
<dbReference type="InterPro" id="IPR008731">
    <property type="entry name" value="PTS_EIN"/>
</dbReference>
<evidence type="ECO:0000313" key="16">
    <source>
        <dbReference type="Proteomes" id="UP000217076"/>
    </source>
</evidence>
<dbReference type="PROSITE" id="PS00742">
    <property type="entry name" value="PEP_ENZYMES_2"/>
    <property type="match status" value="1"/>
</dbReference>
<evidence type="ECO:0000256" key="11">
    <source>
        <dbReference type="ARBA" id="ARBA00022723"/>
    </source>
</evidence>
<dbReference type="PANTHER" id="PTHR46244">
    <property type="entry name" value="PHOSPHOENOLPYRUVATE-PROTEIN PHOSPHOTRANSFERASE"/>
    <property type="match status" value="1"/>
</dbReference>
<evidence type="ECO:0000313" key="15">
    <source>
        <dbReference type="EMBL" id="SDG51382.1"/>
    </source>
</evidence>
<keyword evidence="11" id="KW-0479">Metal-binding</keyword>
<dbReference type="NCBIfam" id="TIGR01417">
    <property type="entry name" value="PTS_I_fam"/>
    <property type="match status" value="1"/>
</dbReference>
<dbReference type="InterPro" id="IPR006318">
    <property type="entry name" value="PTS_EI-like"/>
</dbReference>
<comment type="similarity">
    <text evidence="4">Belongs to the PEP-utilizing enzyme family.</text>
</comment>
<dbReference type="GO" id="GO:0046872">
    <property type="term" value="F:metal ion binding"/>
    <property type="evidence" value="ECO:0007669"/>
    <property type="project" value="UniProtKB-KW"/>
</dbReference>
<dbReference type="RefSeq" id="WP_092614682.1">
    <property type="nucleotide sequence ID" value="NZ_FNCV01000001.1"/>
</dbReference>
<dbReference type="SMART" id="SM00065">
    <property type="entry name" value="GAF"/>
    <property type="match status" value="1"/>
</dbReference>
<dbReference type="STRING" id="83401.SAMN05421742_101443"/>
<evidence type="ECO:0000256" key="9">
    <source>
        <dbReference type="ARBA" id="ARBA00022679"/>
    </source>
</evidence>
<dbReference type="InterPro" id="IPR003018">
    <property type="entry name" value="GAF"/>
</dbReference>
<dbReference type="SUPFAM" id="SSF55781">
    <property type="entry name" value="GAF domain-like"/>
    <property type="match status" value="1"/>
</dbReference>
<dbReference type="Proteomes" id="UP000217076">
    <property type="component" value="Unassembled WGS sequence"/>
</dbReference>
<comment type="cofactor">
    <cofactor evidence="2">
        <name>Mg(2+)</name>
        <dbReference type="ChEBI" id="CHEBI:18420"/>
    </cofactor>
</comment>
<dbReference type="InterPro" id="IPR000121">
    <property type="entry name" value="PEP_util_C"/>
</dbReference>
<keyword evidence="10" id="KW-0598">Phosphotransferase system</keyword>
<dbReference type="PANTHER" id="PTHR46244:SF6">
    <property type="entry name" value="PHOSPHOENOLPYRUVATE-PROTEIN PHOSPHOTRANSFERASE"/>
    <property type="match status" value="1"/>
</dbReference>
<feature type="domain" description="GAF" evidence="14">
    <location>
        <begin position="29"/>
        <end position="175"/>
    </location>
</feature>
<proteinExistence type="inferred from homology"/>
<keyword evidence="7" id="KW-0963">Cytoplasm</keyword>
<evidence type="ECO:0000256" key="1">
    <source>
        <dbReference type="ARBA" id="ARBA00000683"/>
    </source>
</evidence>
<evidence type="ECO:0000259" key="14">
    <source>
        <dbReference type="SMART" id="SM00065"/>
    </source>
</evidence>
<dbReference type="EMBL" id="FNCV01000001">
    <property type="protein sequence ID" value="SDG51382.1"/>
    <property type="molecule type" value="Genomic_DNA"/>
</dbReference>
<dbReference type="InterPro" id="IPR050499">
    <property type="entry name" value="PEP-utilizing_PTS_enzyme"/>
</dbReference>
<evidence type="ECO:0000256" key="5">
    <source>
        <dbReference type="ARBA" id="ARBA00012232"/>
    </source>
</evidence>
<dbReference type="GO" id="GO:0009401">
    <property type="term" value="P:phosphoenolpyruvate-dependent sugar phosphotransferase system"/>
    <property type="evidence" value="ECO:0007669"/>
    <property type="project" value="UniProtKB-KW"/>
</dbReference>
<dbReference type="InterPro" id="IPR036637">
    <property type="entry name" value="Phosphohistidine_dom_sf"/>
</dbReference>
<gene>
    <name evidence="15" type="ORF">SAMN05421742_101443</name>
</gene>
<dbReference type="GO" id="GO:0005737">
    <property type="term" value="C:cytoplasm"/>
    <property type="evidence" value="ECO:0007669"/>
    <property type="project" value="UniProtKB-SubCell"/>
</dbReference>
<dbReference type="SUPFAM" id="SSF52009">
    <property type="entry name" value="Phosphohistidine domain"/>
    <property type="match status" value="1"/>
</dbReference>
<evidence type="ECO:0000256" key="8">
    <source>
        <dbReference type="ARBA" id="ARBA00022597"/>
    </source>
</evidence>
<comment type="catalytic activity">
    <reaction evidence="1">
        <text>L-histidyl-[protein] + phosphoenolpyruvate = N(pros)-phospho-L-histidyl-[protein] + pyruvate</text>
        <dbReference type="Rhea" id="RHEA:23880"/>
        <dbReference type="Rhea" id="RHEA-COMP:9745"/>
        <dbReference type="Rhea" id="RHEA-COMP:9746"/>
        <dbReference type="ChEBI" id="CHEBI:15361"/>
        <dbReference type="ChEBI" id="CHEBI:29979"/>
        <dbReference type="ChEBI" id="CHEBI:58702"/>
        <dbReference type="ChEBI" id="CHEBI:64837"/>
        <dbReference type="EC" id="2.7.3.9"/>
    </reaction>
</comment>
<dbReference type="InterPro" id="IPR040442">
    <property type="entry name" value="Pyrv_kinase-like_dom_sf"/>
</dbReference>
<organism evidence="15 16">
    <name type="scientific">Roseospirillum parvum</name>
    <dbReference type="NCBI Taxonomy" id="83401"/>
    <lineage>
        <taxon>Bacteria</taxon>
        <taxon>Pseudomonadati</taxon>
        <taxon>Pseudomonadota</taxon>
        <taxon>Alphaproteobacteria</taxon>
        <taxon>Rhodospirillales</taxon>
        <taxon>Rhodospirillaceae</taxon>
        <taxon>Roseospirillum</taxon>
    </lineage>
</organism>
<keyword evidence="9 15" id="KW-0808">Transferase</keyword>
<evidence type="ECO:0000256" key="10">
    <source>
        <dbReference type="ARBA" id="ARBA00022683"/>
    </source>
</evidence>
<dbReference type="OrthoDB" id="9765468at2"/>
<dbReference type="Gene3D" id="3.50.30.10">
    <property type="entry name" value="Phosphohistidine domain"/>
    <property type="match status" value="1"/>
</dbReference>
<protein>
    <recommendedName>
        <fullName evidence="5">phosphoenolpyruvate--protein phosphotransferase</fullName>
        <ecNumber evidence="5">2.7.3.9</ecNumber>
    </recommendedName>
</protein>
<dbReference type="SUPFAM" id="SSF51621">
    <property type="entry name" value="Phosphoenolpyruvate/pyruvate domain"/>
    <property type="match status" value="1"/>
</dbReference>
<accession>A0A1G7UV12</accession>
<evidence type="ECO:0000256" key="7">
    <source>
        <dbReference type="ARBA" id="ARBA00022490"/>
    </source>
</evidence>
<name>A0A1G7UV12_9PROT</name>
<dbReference type="Pfam" id="PF01590">
    <property type="entry name" value="GAF"/>
    <property type="match status" value="1"/>
</dbReference>
<dbReference type="InterPro" id="IPR015813">
    <property type="entry name" value="Pyrv/PenolPyrv_kinase-like_dom"/>
</dbReference>
<evidence type="ECO:0000256" key="4">
    <source>
        <dbReference type="ARBA" id="ARBA00007837"/>
    </source>
</evidence>
<dbReference type="SUPFAM" id="SSF47831">
    <property type="entry name" value="Enzyme I of the PEP:sugar phosphotransferase system HPr-binding (sub)domain"/>
    <property type="match status" value="1"/>
</dbReference>
<evidence type="ECO:0000256" key="6">
    <source>
        <dbReference type="ARBA" id="ARBA00022448"/>
    </source>
</evidence>
<dbReference type="InterPro" id="IPR023151">
    <property type="entry name" value="PEP_util_CS"/>
</dbReference>
<keyword evidence="13" id="KW-0460">Magnesium</keyword>
<dbReference type="Pfam" id="PF02896">
    <property type="entry name" value="PEP-utilizers_C"/>
    <property type="match status" value="1"/>
</dbReference>
<dbReference type="InterPro" id="IPR029016">
    <property type="entry name" value="GAF-like_dom_sf"/>
</dbReference>
<reference evidence="16" key="1">
    <citation type="submission" date="2016-10" db="EMBL/GenBank/DDBJ databases">
        <authorList>
            <person name="Varghese N."/>
            <person name="Submissions S."/>
        </authorList>
    </citation>
    <scope>NUCLEOTIDE SEQUENCE [LARGE SCALE GENOMIC DNA]</scope>
    <source>
        <strain evidence="16">930I</strain>
    </source>
</reference>
<evidence type="ECO:0000256" key="12">
    <source>
        <dbReference type="ARBA" id="ARBA00022777"/>
    </source>
</evidence>
<evidence type="ECO:0000256" key="3">
    <source>
        <dbReference type="ARBA" id="ARBA00004496"/>
    </source>
</evidence>
<comment type="subcellular location">
    <subcellularLocation>
        <location evidence="3">Cytoplasm</location>
    </subcellularLocation>
</comment>
<dbReference type="InterPro" id="IPR036618">
    <property type="entry name" value="PtsI_HPr-bd_sf"/>
</dbReference>
<dbReference type="PRINTS" id="PR01736">
    <property type="entry name" value="PHPHTRNFRASE"/>
</dbReference>
<dbReference type="Gene3D" id="1.10.274.10">
    <property type="entry name" value="PtsI, HPr-binding domain"/>
    <property type="match status" value="1"/>
</dbReference>
<dbReference type="GO" id="GO:0008965">
    <property type="term" value="F:phosphoenolpyruvate-protein phosphotransferase activity"/>
    <property type="evidence" value="ECO:0007669"/>
    <property type="project" value="UniProtKB-EC"/>
</dbReference>
<keyword evidence="12" id="KW-0418">Kinase</keyword>
<dbReference type="Gene3D" id="3.20.20.60">
    <property type="entry name" value="Phosphoenolpyruvate-binding domains"/>
    <property type="match status" value="1"/>
</dbReference>